<protein>
    <submittedName>
        <fullName evidence="5">DDE Tnp4 domain-containing protein</fullName>
    </submittedName>
</protein>
<evidence type="ECO:0000259" key="3">
    <source>
        <dbReference type="Pfam" id="PF13359"/>
    </source>
</evidence>
<comment type="cofactor">
    <cofactor evidence="1">
        <name>a divalent metal cation</name>
        <dbReference type="ChEBI" id="CHEBI:60240"/>
    </cofactor>
</comment>
<dbReference type="Pfam" id="PF13359">
    <property type="entry name" value="DDE_Tnp_4"/>
    <property type="match status" value="1"/>
</dbReference>
<feature type="domain" description="DDE Tnp4" evidence="3">
    <location>
        <begin position="42"/>
        <end position="115"/>
    </location>
</feature>
<evidence type="ECO:0000256" key="1">
    <source>
        <dbReference type="ARBA" id="ARBA00001968"/>
    </source>
</evidence>
<dbReference type="WBParaSite" id="nRc.2.0.1.t14157-RA">
    <property type="protein sequence ID" value="nRc.2.0.1.t14157-RA"/>
    <property type="gene ID" value="nRc.2.0.1.g14157"/>
</dbReference>
<sequence>LNRCNRNHALHRTQLVIITLRFYASKCFQEICGDLVGVNKSMANRAIWRVTNQFENHEFDGLLLGDSGYFCRPWLMTSLCDPQSDAKNRYNRAHKKTRMLIEQTFGRWERRFYYMH</sequence>
<dbReference type="AlphaFoldDB" id="A0A915IJ01"/>
<organism evidence="4 5">
    <name type="scientific">Romanomermis culicivorax</name>
    <name type="common">Nematode worm</name>
    <dbReference type="NCBI Taxonomy" id="13658"/>
    <lineage>
        <taxon>Eukaryota</taxon>
        <taxon>Metazoa</taxon>
        <taxon>Ecdysozoa</taxon>
        <taxon>Nematoda</taxon>
        <taxon>Enoplea</taxon>
        <taxon>Dorylaimia</taxon>
        <taxon>Mermithida</taxon>
        <taxon>Mermithoidea</taxon>
        <taxon>Mermithidae</taxon>
        <taxon>Romanomermis</taxon>
    </lineage>
</organism>
<dbReference type="Proteomes" id="UP000887565">
    <property type="component" value="Unplaced"/>
</dbReference>
<keyword evidence="4" id="KW-1185">Reference proteome</keyword>
<accession>A0A915IJ01</accession>
<dbReference type="InterPro" id="IPR027806">
    <property type="entry name" value="HARBI1_dom"/>
</dbReference>
<evidence type="ECO:0000313" key="4">
    <source>
        <dbReference type="Proteomes" id="UP000887565"/>
    </source>
</evidence>
<keyword evidence="2" id="KW-0479">Metal-binding</keyword>
<name>A0A915IJ01_ROMCU</name>
<proteinExistence type="predicted"/>
<evidence type="ECO:0000313" key="5">
    <source>
        <dbReference type="WBParaSite" id="nRc.2.0.1.t14157-RA"/>
    </source>
</evidence>
<evidence type="ECO:0000256" key="2">
    <source>
        <dbReference type="ARBA" id="ARBA00022723"/>
    </source>
</evidence>
<reference evidence="5" key="1">
    <citation type="submission" date="2022-11" db="UniProtKB">
        <authorList>
            <consortium name="WormBaseParasite"/>
        </authorList>
    </citation>
    <scope>IDENTIFICATION</scope>
</reference>
<dbReference type="GO" id="GO:0046872">
    <property type="term" value="F:metal ion binding"/>
    <property type="evidence" value="ECO:0007669"/>
    <property type="project" value="UniProtKB-KW"/>
</dbReference>